<evidence type="ECO:0000259" key="3">
    <source>
        <dbReference type="SMART" id="SM01003"/>
    </source>
</evidence>
<dbReference type="Gene3D" id="3.40.50.720">
    <property type="entry name" value="NAD(P)-binding Rossmann-like Domain"/>
    <property type="match status" value="2"/>
</dbReference>
<feature type="domain" description="Alanine dehydrogenase/pyridine nucleotide transhydrogenase NAD(H)-binding" evidence="2">
    <location>
        <begin position="142"/>
        <end position="298"/>
    </location>
</feature>
<dbReference type="InterPro" id="IPR007698">
    <property type="entry name" value="AlaDH/PNT_NAD(H)-bd"/>
</dbReference>
<dbReference type="PANTHER" id="PTHR42795:SF1">
    <property type="entry name" value="ALANINE DEHYDROGENASE"/>
    <property type="match status" value="1"/>
</dbReference>
<keyword evidence="1" id="KW-0560">Oxidoreductase</keyword>
<comment type="caution">
    <text evidence="4">The sequence shown here is derived from an EMBL/GenBank/DDBJ whole genome shotgun (WGS) entry which is preliminary data.</text>
</comment>
<dbReference type="GO" id="GO:0000286">
    <property type="term" value="F:alanine dehydrogenase activity"/>
    <property type="evidence" value="ECO:0007669"/>
    <property type="project" value="TreeGrafter"/>
</dbReference>
<dbReference type="Pfam" id="PF01262">
    <property type="entry name" value="AlaDh_PNT_C"/>
    <property type="match status" value="1"/>
</dbReference>
<gene>
    <name evidence="4" type="ORF">FCV52_10510</name>
</gene>
<dbReference type="SUPFAM" id="SSF51735">
    <property type="entry name" value="NAD(P)-binding Rossmann-fold domains"/>
    <property type="match status" value="1"/>
</dbReference>
<evidence type="ECO:0000313" key="4">
    <source>
        <dbReference type="EMBL" id="TKF25919.1"/>
    </source>
</evidence>
<dbReference type="GO" id="GO:0006524">
    <property type="term" value="P:alanine catabolic process"/>
    <property type="evidence" value="ECO:0007669"/>
    <property type="project" value="TreeGrafter"/>
</dbReference>
<evidence type="ECO:0000256" key="1">
    <source>
        <dbReference type="ARBA" id="ARBA00023002"/>
    </source>
</evidence>
<sequence>MKVAVFGTSLKKHEKRIPIHPEHFPLIPESVLKTLYFEEDYASGFGFDINSMIKSIGGILPRKDLFKVCDTLILPKFSDADNLNFQEGQTIYGWPHCVQGEKITQVAIDKKLTLVAFEAMFSGNGSHKHHIFHKNNEIAGFASVQHGTQLRGVTGYYGGKLKAIVFGFGSTSRGAIHALKSQGISDITVYTRRQPHLVEQQIPGIKYKRYIVKEGVAYCQEHDLSMAKILVDSDVIVNCVMQDPNDPILFVRGEDKYFLKDNAIIIDVSCDELMGFDFARPTTFDKPGFIVSGTQIYYYAVDHSPTLYWNTSSNELSLSLLPYLKYITSDNGYRDEDVLLRALEIESGIVINKSILEFQNRTFEYPYTNISN</sequence>
<dbReference type="SMART" id="SM01003">
    <property type="entry name" value="AlaDh_PNT_N"/>
    <property type="match status" value="1"/>
</dbReference>
<dbReference type="AlphaFoldDB" id="A0A4U1YYJ7"/>
<evidence type="ECO:0000313" key="5">
    <source>
        <dbReference type="Proteomes" id="UP000305234"/>
    </source>
</evidence>
<reference evidence="4 5" key="1">
    <citation type="submission" date="2019-04" db="EMBL/GenBank/DDBJ databases">
        <title>A reverse ecology approach based on a biological definition of microbial populations.</title>
        <authorList>
            <person name="Arevalo P."/>
            <person name="Vaninsberghe D."/>
            <person name="Elsherbini J."/>
            <person name="Gore J."/>
            <person name="Polz M."/>
        </authorList>
    </citation>
    <scope>NUCLEOTIDE SEQUENCE [LARGE SCALE GENOMIC DNA]</scope>
    <source>
        <strain evidence="4 5">10N.261.46.E4</strain>
    </source>
</reference>
<dbReference type="EMBL" id="SYUW01000026">
    <property type="protein sequence ID" value="TKF25919.1"/>
    <property type="molecule type" value="Genomic_DNA"/>
</dbReference>
<dbReference type="PANTHER" id="PTHR42795">
    <property type="entry name" value="ALANINE DEHYDROGENASE"/>
    <property type="match status" value="1"/>
</dbReference>
<dbReference type="RefSeq" id="WP_136998037.1">
    <property type="nucleotide sequence ID" value="NZ_SYUW01000026.1"/>
</dbReference>
<dbReference type="InterPro" id="IPR036291">
    <property type="entry name" value="NAD(P)-bd_dom_sf"/>
</dbReference>
<dbReference type="SUPFAM" id="SSF52283">
    <property type="entry name" value="Formate/glycerate dehydrogenase catalytic domain-like"/>
    <property type="match status" value="1"/>
</dbReference>
<dbReference type="Proteomes" id="UP000305234">
    <property type="component" value="Unassembled WGS sequence"/>
</dbReference>
<evidence type="ECO:0000259" key="2">
    <source>
        <dbReference type="SMART" id="SM01002"/>
    </source>
</evidence>
<name>A0A4U1YYJ7_9VIBR</name>
<protein>
    <submittedName>
        <fullName evidence="4">Alanine dehydrogenase</fullName>
    </submittedName>
</protein>
<accession>A0A4U1YYJ7</accession>
<feature type="domain" description="Alanine dehydrogenase/pyridine nucleotide transhydrogenase N-terminal" evidence="3">
    <location>
        <begin position="7"/>
        <end position="139"/>
    </location>
</feature>
<dbReference type="InterPro" id="IPR007886">
    <property type="entry name" value="AlaDH/PNT_N"/>
</dbReference>
<organism evidence="4 5">
    <name type="scientific">Vibrio kanaloae</name>
    <dbReference type="NCBI Taxonomy" id="170673"/>
    <lineage>
        <taxon>Bacteria</taxon>
        <taxon>Pseudomonadati</taxon>
        <taxon>Pseudomonadota</taxon>
        <taxon>Gammaproteobacteria</taxon>
        <taxon>Vibrionales</taxon>
        <taxon>Vibrionaceae</taxon>
        <taxon>Vibrio</taxon>
    </lineage>
</organism>
<proteinExistence type="predicted"/>
<dbReference type="GO" id="GO:0005886">
    <property type="term" value="C:plasma membrane"/>
    <property type="evidence" value="ECO:0007669"/>
    <property type="project" value="TreeGrafter"/>
</dbReference>
<dbReference type="SMART" id="SM01002">
    <property type="entry name" value="AlaDh_PNT_C"/>
    <property type="match status" value="1"/>
</dbReference>